<dbReference type="AlphaFoldDB" id="A0A840QHC4"/>
<comment type="caution">
    <text evidence="2">The sequence shown here is derived from an EMBL/GenBank/DDBJ whole genome shotgun (WGS) entry which is preliminary data.</text>
</comment>
<gene>
    <name evidence="2" type="ORF">BJ970_005479</name>
</gene>
<dbReference type="RefSeq" id="WP_184728782.1">
    <property type="nucleotide sequence ID" value="NZ_JACHIW010000001.1"/>
</dbReference>
<keyword evidence="2" id="KW-0378">Hydrolase</keyword>
<feature type="domain" description="AB hydrolase-1" evidence="1">
    <location>
        <begin position="14"/>
        <end position="124"/>
    </location>
</feature>
<evidence type="ECO:0000313" key="3">
    <source>
        <dbReference type="Proteomes" id="UP000584374"/>
    </source>
</evidence>
<dbReference type="PRINTS" id="PR00111">
    <property type="entry name" value="ABHYDROLASE"/>
</dbReference>
<dbReference type="EC" id="3.1.1.24" evidence="2"/>
<evidence type="ECO:0000313" key="2">
    <source>
        <dbReference type="EMBL" id="MBB5157945.1"/>
    </source>
</evidence>
<dbReference type="Proteomes" id="UP000584374">
    <property type="component" value="Unassembled WGS sequence"/>
</dbReference>
<feature type="domain" description="AB hydrolase-1" evidence="1">
    <location>
        <begin position="171"/>
        <end position="236"/>
    </location>
</feature>
<dbReference type="Gene3D" id="3.40.50.1820">
    <property type="entry name" value="alpha/beta hydrolase"/>
    <property type="match status" value="1"/>
</dbReference>
<sequence length="257" mass="27426">MNVNYELTGPDGAPVVVLSNSLGTDLTLWDEQVPALTREFQVLRYDQRGHGATPAKPGPYTLKQLGRDVLALLDALGVRKAHFAGLSLGGMTGMWLAEHAPERIDRLALICTSAELGPASMWRDRAALVRQRDTRAMVVPSLPKWFTPELAGRADIVEKFGGMLVAADAEGYAGCCEAIAEMDLLPKLGEITAPTLVIAGAEDPATPPPHAERIAAAVPGARLEVLSPAAHLANAEQPEAVNRLLLDHFTRNLCAAC</sequence>
<evidence type="ECO:0000259" key="1">
    <source>
        <dbReference type="Pfam" id="PF00561"/>
    </source>
</evidence>
<accession>A0A840QHC4</accession>
<dbReference type="Pfam" id="PF00561">
    <property type="entry name" value="Abhydrolase_1"/>
    <property type="match status" value="2"/>
</dbReference>
<dbReference type="InterPro" id="IPR050266">
    <property type="entry name" value="AB_hydrolase_sf"/>
</dbReference>
<dbReference type="InterPro" id="IPR026968">
    <property type="entry name" value="PcaD/CatD"/>
</dbReference>
<dbReference type="NCBIfam" id="TIGR02427">
    <property type="entry name" value="protocat_pcaD"/>
    <property type="match status" value="1"/>
</dbReference>
<protein>
    <submittedName>
        <fullName evidence="2">3-oxoadipate enol-lactonase</fullName>
        <ecNumber evidence="2">3.1.1.24</ecNumber>
    </submittedName>
</protein>
<reference evidence="2 3" key="1">
    <citation type="submission" date="2020-08" db="EMBL/GenBank/DDBJ databases">
        <title>Sequencing the genomes of 1000 actinobacteria strains.</title>
        <authorList>
            <person name="Klenk H.-P."/>
        </authorList>
    </citation>
    <scope>NUCLEOTIDE SEQUENCE [LARGE SCALE GENOMIC DNA]</scope>
    <source>
        <strain evidence="2 3">DSM 45584</strain>
    </source>
</reference>
<organism evidence="2 3">
    <name type="scientific">Saccharopolyspora phatthalungensis</name>
    <dbReference type="NCBI Taxonomy" id="664693"/>
    <lineage>
        <taxon>Bacteria</taxon>
        <taxon>Bacillati</taxon>
        <taxon>Actinomycetota</taxon>
        <taxon>Actinomycetes</taxon>
        <taxon>Pseudonocardiales</taxon>
        <taxon>Pseudonocardiaceae</taxon>
        <taxon>Saccharopolyspora</taxon>
    </lineage>
</organism>
<dbReference type="GO" id="GO:0047570">
    <property type="term" value="F:3-oxoadipate enol-lactonase activity"/>
    <property type="evidence" value="ECO:0007669"/>
    <property type="project" value="UniProtKB-EC"/>
</dbReference>
<dbReference type="InterPro" id="IPR029058">
    <property type="entry name" value="AB_hydrolase_fold"/>
</dbReference>
<dbReference type="InterPro" id="IPR000073">
    <property type="entry name" value="AB_hydrolase_1"/>
</dbReference>
<dbReference type="PANTHER" id="PTHR43798">
    <property type="entry name" value="MONOACYLGLYCEROL LIPASE"/>
    <property type="match status" value="1"/>
</dbReference>
<dbReference type="EMBL" id="JACHIW010000001">
    <property type="protein sequence ID" value="MBB5157945.1"/>
    <property type="molecule type" value="Genomic_DNA"/>
</dbReference>
<dbReference type="SUPFAM" id="SSF53474">
    <property type="entry name" value="alpha/beta-Hydrolases"/>
    <property type="match status" value="1"/>
</dbReference>
<keyword evidence="3" id="KW-1185">Reference proteome</keyword>
<dbReference type="GO" id="GO:0042952">
    <property type="term" value="P:beta-ketoadipate pathway"/>
    <property type="evidence" value="ECO:0007669"/>
    <property type="project" value="InterPro"/>
</dbReference>
<proteinExistence type="predicted"/>
<name>A0A840QHC4_9PSEU</name>